<evidence type="ECO:0000313" key="1">
    <source>
        <dbReference type="EMBL" id="VDL92087.1"/>
    </source>
</evidence>
<reference evidence="1 2" key="1">
    <citation type="submission" date="2018-11" db="EMBL/GenBank/DDBJ databases">
        <authorList>
            <consortium name="Pathogen Informatics"/>
        </authorList>
    </citation>
    <scope>NUCLEOTIDE SEQUENCE [LARGE SCALE GENOMIC DNA]</scope>
    <source>
        <strain evidence="1 2">NST_G2</strain>
    </source>
</reference>
<proteinExistence type="predicted"/>
<name>A0A3P7DVM3_SCHSO</name>
<dbReference type="EMBL" id="UYSU01033368">
    <property type="protein sequence ID" value="VDL92087.1"/>
    <property type="molecule type" value="Genomic_DNA"/>
</dbReference>
<accession>A0A3P7DVM3</accession>
<organism evidence="1 2">
    <name type="scientific">Schistocephalus solidus</name>
    <name type="common">Tapeworm</name>
    <dbReference type="NCBI Taxonomy" id="70667"/>
    <lineage>
        <taxon>Eukaryota</taxon>
        <taxon>Metazoa</taxon>
        <taxon>Spiralia</taxon>
        <taxon>Lophotrochozoa</taxon>
        <taxon>Platyhelminthes</taxon>
        <taxon>Cestoda</taxon>
        <taxon>Eucestoda</taxon>
        <taxon>Diphyllobothriidea</taxon>
        <taxon>Diphyllobothriidae</taxon>
        <taxon>Schistocephalus</taxon>
    </lineage>
</organism>
<dbReference type="Proteomes" id="UP000275846">
    <property type="component" value="Unassembled WGS sequence"/>
</dbReference>
<dbReference type="AlphaFoldDB" id="A0A3P7DVM3"/>
<protein>
    <submittedName>
        <fullName evidence="1">Uncharacterized protein</fullName>
    </submittedName>
</protein>
<keyword evidence="2" id="KW-1185">Reference proteome</keyword>
<evidence type="ECO:0000313" key="2">
    <source>
        <dbReference type="Proteomes" id="UP000275846"/>
    </source>
</evidence>
<gene>
    <name evidence="1" type="ORF">SSLN_LOCUS5702</name>
</gene>
<sequence length="260" mass="27886">MKLYDLRKKFPDFAATTPFYFLKLFLFPPELENVSLSQHLYVDRSSMAFTANPTLEFGRLCNSSLTDSSDSRSTGMCTFGPDLVLPVNGPNFIGIQLPRASFANSFTPPGLDTYEFILDFVIDCKGKSDKVSINRIKPTYVADVKATSSQPSAKMQIPAAAAAATAADAKCDGDGRVRGIGGGTAGEKTAGPSDGKAVAGKNGLFGADMKPVAVEEQPAEWWRQVCILLGEAQLQLVSAAAMTAVVVEELKEVRFLQQEG</sequence>